<dbReference type="OrthoDB" id="441660at2759"/>
<dbReference type="InterPro" id="IPR016187">
    <property type="entry name" value="CTDL_fold"/>
</dbReference>
<dbReference type="Pfam" id="PF00059">
    <property type="entry name" value="Lectin_C"/>
    <property type="match status" value="1"/>
</dbReference>
<feature type="signal peptide" evidence="1">
    <location>
        <begin position="1"/>
        <end position="26"/>
    </location>
</feature>
<name>A0A6P4IR74_DROKI</name>
<dbReference type="SUPFAM" id="SSF56436">
    <property type="entry name" value="C-type lectin-like"/>
    <property type="match status" value="1"/>
</dbReference>
<dbReference type="InterPro" id="IPR001304">
    <property type="entry name" value="C-type_lectin-like"/>
</dbReference>
<reference evidence="4" key="2">
    <citation type="submission" date="2025-08" db="UniProtKB">
        <authorList>
            <consortium name="RefSeq"/>
        </authorList>
    </citation>
    <scope>IDENTIFICATION</scope>
    <source>
        <strain evidence="4">14028-0561.14</strain>
        <tissue evidence="4">Whole fly</tissue>
    </source>
</reference>
<dbReference type="PANTHER" id="PTHR45710:SF26">
    <property type="entry name" value="RH26557P"/>
    <property type="match status" value="1"/>
</dbReference>
<dbReference type="CDD" id="cd00037">
    <property type="entry name" value="CLECT"/>
    <property type="match status" value="1"/>
</dbReference>
<dbReference type="Gene3D" id="3.10.100.10">
    <property type="entry name" value="Mannose-Binding Protein A, subunit A"/>
    <property type="match status" value="1"/>
</dbReference>
<dbReference type="RefSeq" id="XP_017024988.2">
    <property type="nucleotide sequence ID" value="XM_017169499.3"/>
</dbReference>
<dbReference type="Proteomes" id="UP001652661">
    <property type="component" value="Chromosome 2R"/>
</dbReference>
<evidence type="ECO:0000256" key="1">
    <source>
        <dbReference type="SAM" id="SignalP"/>
    </source>
</evidence>
<dbReference type="GeneID" id="108076588"/>
<feature type="domain" description="C-type lectin" evidence="2">
    <location>
        <begin position="39"/>
        <end position="170"/>
    </location>
</feature>
<gene>
    <name evidence="4" type="primary">LOC108076588</name>
</gene>
<dbReference type="InterPro" id="IPR050828">
    <property type="entry name" value="C-type_lectin/matrix_domain"/>
</dbReference>
<dbReference type="AlphaFoldDB" id="A0A6P4IR74"/>
<protein>
    <submittedName>
        <fullName evidence="4">Perlucin-like protein</fullName>
    </submittedName>
</protein>
<evidence type="ECO:0000313" key="4">
    <source>
        <dbReference type="RefSeq" id="XP_017024988.2"/>
    </source>
</evidence>
<dbReference type="PROSITE" id="PS50041">
    <property type="entry name" value="C_TYPE_LECTIN_2"/>
    <property type="match status" value="1"/>
</dbReference>
<organism evidence="3 4">
    <name type="scientific">Drosophila kikkawai</name>
    <name type="common">Fruit fly</name>
    <dbReference type="NCBI Taxonomy" id="30033"/>
    <lineage>
        <taxon>Eukaryota</taxon>
        <taxon>Metazoa</taxon>
        <taxon>Ecdysozoa</taxon>
        <taxon>Arthropoda</taxon>
        <taxon>Hexapoda</taxon>
        <taxon>Insecta</taxon>
        <taxon>Pterygota</taxon>
        <taxon>Neoptera</taxon>
        <taxon>Endopterygota</taxon>
        <taxon>Diptera</taxon>
        <taxon>Brachycera</taxon>
        <taxon>Muscomorpha</taxon>
        <taxon>Ephydroidea</taxon>
        <taxon>Drosophilidae</taxon>
        <taxon>Drosophila</taxon>
        <taxon>Sophophora</taxon>
    </lineage>
</organism>
<reference evidence="3" key="1">
    <citation type="submission" date="2025-05" db="UniProtKB">
        <authorList>
            <consortium name="RefSeq"/>
        </authorList>
    </citation>
    <scope>NUCLEOTIDE SEQUENCE [LARGE SCALE GENOMIC DNA]</scope>
    <source>
        <strain evidence="3">14028-0561.14</strain>
    </source>
</reference>
<evidence type="ECO:0000313" key="3">
    <source>
        <dbReference type="Proteomes" id="UP001652661"/>
    </source>
</evidence>
<dbReference type="SMART" id="SM00034">
    <property type="entry name" value="CLECT"/>
    <property type="match status" value="1"/>
</dbReference>
<evidence type="ECO:0000259" key="2">
    <source>
        <dbReference type="PROSITE" id="PS50041"/>
    </source>
</evidence>
<accession>A0A6P4IR74</accession>
<dbReference type="InterPro" id="IPR016186">
    <property type="entry name" value="C-type_lectin-like/link_sf"/>
</dbReference>
<sequence>MMSLPKIVCFALLSLALGQLYQAASTETVSVCPTNFTRVADKCLLADNSWKNWYDSDRHCRSLNAGLLSIKNQTELKAIQEWLPVVWPYGTEFWTAGNKFGETKTLIDYYWQSTGEQALYLPWNQGQPTPASGDCLVLYASVSMSTGQMVMDKHLLTVKNCTQWAGHICQAPLQQFTTQLCLNPSAVYEAKVPV</sequence>
<keyword evidence="1" id="KW-0732">Signal</keyword>
<proteinExistence type="predicted"/>
<feature type="chain" id="PRO_5046925397" evidence="1">
    <location>
        <begin position="27"/>
        <end position="194"/>
    </location>
</feature>
<dbReference type="PANTHER" id="PTHR45710">
    <property type="entry name" value="C-TYPE LECTIN DOMAIN-CONTAINING PROTEIN 180"/>
    <property type="match status" value="1"/>
</dbReference>
<keyword evidence="3" id="KW-1185">Reference proteome</keyword>